<reference evidence="2 3" key="1">
    <citation type="journal article" date="2016" name="Nat. Commun.">
        <title>Thousands of microbial genomes shed light on interconnected biogeochemical processes in an aquifer system.</title>
        <authorList>
            <person name="Anantharaman K."/>
            <person name="Brown C.T."/>
            <person name="Hug L.A."/>
            <person name="Sharon I."/>
            <person name="Castelle C.J."/>
            <person name="Probst A.J."/>
            <person name="Thomas B.C."/>
            <person name="Singh A."/>
            <person name="Wilkins M.J."/>
            <person name="Karaoz U."/>
            <person name="Brodie E.L."/>
            <person name="Williams K.H."/>
            <person name="Hubbard S.S."/>
            <person name="Banfield J.F."/>
        </authorList>
    </citation>
    <scope>NUCLEOTIDE SEQUENCE [LARGE SCALE GENOMIC DNA]</scope>
</reference>
<feature type="chain" id="PRO_5009518618" description="Anaphase-promoting complex subunit 4 WD40 domain-containing protein" evidence="1">
    <location>
        <begin position="24"/>
        <end position="147"/>
    </location>
</feature>
<evidence type="ECO:0000313" key="2">
    <source>
        <dbReference type="EMBL" id="OGD79714.1"/>
    </source>
</evidence>
<dbReference type="STRING" id="1817816.A2Y64_06300"/>
<feature type="signal peptide" evidence="1">
    <location>
        <begin position="1"/>
        <end position="23"/>
    </location>
</feature>
<dbReference type="Proteomes" id="UP000177187">
    <property type="component" value="Unassembled WGS sequence"/>
</dbReference>
<dbReference type="AlphaFoldDB" id="A0A1F5FJL4"/>
<proteinExistence type="predicted"/>
<evidence type="ECO:0008006" key="4">
    <source>
        <dbReference type="Google" id="ProtNLM"/>
    </source>
</evidence>
<organism evidence="2 3">
    <name type="scientific">Candidatus Coatesbacteria bacterium RBG_13_66_14</name>
    <dbReference type="NCBI Taxonomy" id="1817816"/>
    <lineage>
        <taxon>Bacteria</taxon>
        <taxon>Candidatus Coatesiibacteriota</taxon>
    </lineage>
</organism>
<keyword evidence="1" id="KW-0732">Signal</keyword>
<evidence type="ECO:0000313" key="3">
    <source>
        <dbReference type="Proteomes" id="UP000177187"/>
    </source>
</evidence>
<comment type="caution">
    <text evidence="2">The sequence shown here is derived from an EMBL/GenBank/DDBJ whole genome shotgun (WGS) entry which is preliminary data.</text>
</comment>
<protein>
    <recommendedName>
        <fullName evidence="4">Anaphase-promoting complex subunit 4 WD40 domain-containing protein</fullName>
    </recommendedName>
</protein>
<sequence>MNRPVSLTLLLAAAVLAAPQMYAFHDTAADAYIAYFINDKGEIFCSYSGVVEKLAEIPGPGPCDIAALYDSAADAWYAVACNGGGRVFDVLGENNTPEFSQIPGKGPYSISVLYDAKEDAYAIFALNSDGAVYIFNDGAFQEVMNLP</sequence>
<name>A0A1F5FJL4_9BACT</name>
<gene>
    <name evidence="2" type="ORF">A2Y64_06300</name>
</gene>
<evidence type="ECO:0000256" key="1">
    <source>
        <dbReference type="SAM" id="SignalP"/>
    </source>
</evidence>
<accession>A0A1F5FJL4</accession>
<dbReference type="EMBL" id="MFAF01000002">
    <property type="protein sequence ID" value="OGD79714.1"/>
    <property type="molecule type" value="Genomic_DNA"/>
</dbReference>